<keyword evidence="3" id="KW-1185">Reference proteome</keyword>
<feature type="region of interest" description="Disordered" evidence="1">
    <location>
        <begin position="687"/>
        <end position="710"/>
    </location>
</feature>
<protein>
    <submittedName>
        <fullName evidence="4">CRAL-TRIO domain-containing protein</fullName>
    </submittedName>
</protein>
<dbReference type="Gene3D" id="3.40.220.10">
    <property type="entry name" value="Leucine Aminopeptidase, subunit E, domain 1"/>
    <property type="match status" value="2"/>
</dbReference>
<feature type="region of interest" description="Disordered" evidence="1">
    <location>
        <begin position="250"/>
        <end position="269"/>
    </location>
</feature>
<sequence>SHSRSNGMRSMQALVSSNTCRQQETRTLRDIRRFRLRLCGHEAAPAWTAGHNCHVVETLRSQLRTRKRHRGSHQRASHRCKRPGLQRLVAASFRLAGAARRGFGPRPALGGAMWRSRHTRVRAPAATPTPAGEAGARCTVAYDSTEPRATMQQDRAADPMDRMPREASTALCMLRTFVSIIDPATSARNSDSAADDTGQPVLPESAPTVSDVDSGTLVVAQCSAVKSSATASCALLPLLSRLSSLSIVPAGNQDADEEPHSTRMSRQTNLSSDSLAQLCRRYALAARRESAAAVTVAAFCSRRQQQHPVAADPLRRISKPSRLLRRPSRRKLQQQQHRLHCQLSRNPSCTILVSTTAIAELLLSNQHLAQLSSAWMRDRNIRLFGLDKPTTAARLALEAPPAALAAAPSEPASASDSSVSTAASDSTAEPASLLASAGVGEASTYSTERCRLVGDAYPDLTVYELASYFDELVRLPKKMSSQAETVSGPMSDPLDAVLVSVDPMQLATWQEAGGESADSVETDEDQQTSSRDAPFPIDAGINSKLVLWSGDLATLKATAIVNYRTAAESALYNSTRAVLEQVLDRGLDTLGLAPIHSIKRGYPPEEGAHLILRCLRRFLERHGDGLSRLVLATSDQNGACYPELAALYFPRRPAELRQSKIALAGANLGGLMGEPVHQGRGIRIAANPLGEQRDCSRESSPSPPPSEAAMGDQIETAVAATASVLAGYGAEQDSGLAVSGVGSHAFARMEQNPDSDASRWQKRVGSSSGGGGAGGVGKGAGGSGRVNAGGRRQSADVIRADQVLSSERRYDRWLRRASRTSAGCGAARCLFHSGHDVHGRPVIVVIGSRMPPLAQRNYEDLALLVLSVLEPLVGQPYVLLYAHCGYDALPHSAFLKELRDLLTGDPRWSSNLACLIHLHADRRTPHVLVGGSPDSPLLGLLCQQFATACRRCFHLVGPDQLDLPDSVYELD</sequence>
<feature type="domain" description="CRAL-TRIO" evidence="2">
    <location>
        <begin position="839"/>
        <end position="900"/>
    </location>
</feature>
<name>A0A1I8HQ31_9PLAT</name>
<dbReference type="PANTHER" id="PTHR11106:SF72">
    <property type="entry name" value="GANGLIOSIDE-INDUCED DIFFERENTIATION-ASSOCIATED PROTEIN 2"/>
    <property type="match status" value="1"/>
</dbReference>
<feature type="region of interest" description="Disordered" evidence="1">
    <location>
        <begin position="510"/>
        <end position="534"/>
    </location>
</feature>
<evidence type="ECO:0000259" key="2">
    <source>
        <dbReference type="Pfam" id="PF13716"/>
    </source>
</evidence>
<dbReference type="PANTHER" id="PTHR11106">
    <property type="entry name" value="GANGLIOSIDE INDUCED DIFFERENTIATION ASSOCIATED PROTEIN 2-RELATED"/>
    <property type="match status" value="1"/>
</dbReference>
<dbReference type="Pfam" id="PF13716">
    <property type="entry name" value="CRAL_TRIO_2"/>
    <property type="match status" value="1"/>
</dbReference>
<reference evidence="4" key="1">
    <citation type="submission" date="2016-11" db="UniProtKB">
        <authorList>
            <consortium name="WormBaseParasite"/>
        </authorList>
    </citation>
    <scope>IDENTIFICATION</scope>
</reference>
<evidence type="ECO:0000313" key="4">
    <source>
        <dbReference type="WBParaSite" id="maker-uti_cns_0007165-snap-gene-0.3-mRNA-1"/>
    </source>
</evidence>
<dbReference type="InterPro" id="IPR036865">
    <property type="entry name" value="CRAL-TRIO_dom_sf"/>
</dbReference>
<dbReference type="WBParaSite" id="maker-uti_cns_0007165-snap-gene-0.3-mRNA-1">
    <property type="protein sequence ID" value="maker-uti_cns_0007165-snap-gene-0.3-mRNA-1"/>
    <property type="gene ID" value="maker-uti_cns_0007165-snap-gene-0.3"/>
</dbReference>
<dbReference type="InterPro" id="IPR043472">
    <property type="entry name" value="Macro_dom-like"/>
</dbReference>
<dbReference type="InterPro" id="IPR001251">
    <property type="entry name" value="CRAL-TRIO_dom"/>
</dbReference>
<dbReference type="SUPFAM" id="SSF52949">
    <property type="entry name" value="Macro domain-like"/>
    <property type="match status" value="1"/>
</dbReference>
<evidence type="ECO:0000256" key="1">
    <source>
        <dbReference type="SAM" id="MobiDB-lite"/>
    </source>
</evidence>
<proteinExistence type="predicted"/>
<evidence type="ECO:0000313" key="3">
    <source>
        <dbReference type="Proteomes" id="UP000095280"/>
    </source>
</evidence>
<dbReference type="Gene3D" id="3.40.525.10">
    <property type="entry name" value="CRAL-TRIO lipid binding domain"/>
    <property type="match status" value="1"/>
</dbReference>
<dbReference type="Proteomes" id="UP000095280">
    <property type="component" value="Unplaced"/>
</dbReference>
<feature type="region of interest" description="Disordered" evidence="1">
    <location>
        <begin position="1"/>
        <end position="20"/>
    </location>
</feature>
<organism evidence="3 4">
    <name type="scientific">Macrostomum lignano</name>
    <dbReference type="NCBI Taxonomy" id="282301"/>
    <lineage>
        <taxon>Eukaryota</taxon>
        <taxon>Metazoa</taxon>
        <taxon>Spiralia</taxon>
        <taxon>Lophotrochozoa</taxon>
        <taxon>Platyhelminthes</taxon>
        <taxon>Rhabditophora</taxon>
        <taxon>Macrostomorpha</taxon>
        <taxon>Macrostomida</taxon>
        <taxon>Macrostomidae</taxon>
        <taxon>Macrostomum</taxon>
    </lineage>
</organism>
<accession>A0A1I8HQ31</accession>
<feature type="compositionally biased region" description="Gly residues" evidence="1">
    <location>
        <begin position="767"/>
        <end position="784"/>
    </location>
</feature>
<feature type="region of interest" description="Disordered" evidence="1">
    <location>
        <begin position="750"/>
        <end position="793"/>
    </location>
</feature>
<feature type="region of interest" description="Disordered" evidence="1">
    <location>
        <begin position="187"/>
        <end position="210"/>
    </location>
</feature>
<dbReference type="AlphaFoldDB" id="A0A1I8HQ31"/>